<dbReference type="GO" id="GO:0004659">
    <property type="term" value="F:prenyltransferase activity"/>
    <property type="evidence" value="ECO:0007669"/>
    <property type="project" value="InterPro"/>
</dbReference>
<reference evidence="9" key="1">
    <citation type="submission" date="2015-10" db="EMBL/GenBank/DDBJ databases">
        <authorList>
            <person name="Ju K.-S."/>
            <person name="Doroghazi J.R."/>
            <person name="Metcalf W.W."/>
        </authorList>
    </citation>
    <scope>NUCLEOTIDE SEQUENCE [LARGE SCALE GENOMIC DNA]</scope>
    <source>
        <strain evidence="9">NRRL 3151</strain>
    </source>
</reference>
<dbReference type="Pfam" id="PF00348">
    <property type="entry name" value="polyprenyl_synt"/>
    <property type="match status" value="1"/>
</dbReference>
<dbReference type="AlphaFoldDB" id="A0A0X3US85"/>
<protein>
    <recommendedName>
        <fullName evidence="10">Geranylgeranyl pyrophosphate synthase</fullName>
    </recommendedName>
</protein>
<dbReference type="InterPro" id="IPR008949">
    <property type="entry name" value="Isoprenoid_synthase_dom_sf"/>
</dbReference>
<gene>
    <name evidence="8" type="ORF">ADL12_19885</name>
</gene>
<comment type="caution">
    <text evidence="8">The sequence shown here is derived from an EMBL/GenBank/DDBJ whole genome shotgun (WGS) entry which is preliminary data.</text>
</comment>
<dbReference type="CDD" id="cd00867">
    <property type="entry name" value="Trans_IPPS"/>
    <property type="match status" value="1"/>
</dbReference>
<keyword evidence="4" id="KW-0479">Metal-binding</keyword>
<dbReference type="GO" id="GO:0008299">
    <property type="term" value="P:isoprenoid biosynthetic process"/>
    <property type="evidence" value="ECO:0007669"/>
    <property type="project" value="InterPro"/>
</dbReference>
<comment type="similarity">
    <text evidence="2 6">Belongs to the FPP/GGPP synthase family.</text>
</comment>
<dbReference type="SUPFAM" id="SSF48576">
    <property type="entry name" value="Terpenoid synthases"/>
    <property type="match status" value="1"/>
</dbReference>
<accession>A0A0X3US85</accession>
<evidence type="ECO:0000256" key="1">
    <source>
        <dbReference type="ARBA" id="ARBA00001946"/>
    </source>
</evidence>
<keyword evidence="3 6" id="KW-0808">Transferase</keyword>
<evidence type="ECO:0000256" key="2">
    <source>
        <dbReference type="ARBA" id="ARBA00006706"/>
    </source>
</evidence>
<keyword evidence="9" id="KW-1185">Reference proteome</keyword>
<evidence type="ECO:0000313" key="9">
    <source>
        <dbReference type="Proteomes" id="UP000053923"/>
    </source>
</evidence>
<comment type="cofactor">
    <cofactor evidence="1">
        <name>Mg(2+)</name>
        <dbReference type="ChEBI" id="CHEBI:18420"/>
    </cofactor>
</comment>
<organism evidence="8 9">
    <name type="scientific">Streptomyces regalis</name>
    <dbReference type="NCBI Taxonomy" id="68262"/>
    <lineage>
        <taxon>Bacteria</taxon>
        <taxon>Bacillati</taxon>
        <taxon>Actinomycetota</taxon>
        <taxon>Actinomycetes</taxon>
        <taxon>Kitasatosporales</taxon>
        <taxon>Streptomycetaceae</taxon>
        <taxon>Streptomyces</taxon>
    </lineage>
</organism>
<dbReference type="PANTHER" id="PTHR12001">
    <property type="entry name" value="GERANYLGERANYL PYROPHOSPHATE SYNTHASE"/>
    <property type="match status" value="1"/>
</dbReference>
<sequence length="294" mass="30306">MAITDLFRPNPRERDRALRAGLLAGSAAVEECLLAAVKSDAPFIADSGLGLLGTAQAWRLRPLLVLLAARFGDPHAPGVVPAAAAVELTHLATLSHDSVRDAEAARLTRPDPGALTDASVALLTGDFLFARASQILADLGPHAVRVQTAAYERVVTGQILSRTGPAEGCDPVAHHREVAAAQTGSLTGVSGRLGALAAGADDRAGEALARYGERLGTALRLTHDVLGPVAEGPLQAEAPGGPCHPQGHPAPRRALRDALRRARQARAALEDLPDCAARDALAGLCDAAATRAGR</sequence>
<evidence type="ECO:0000256" key="6">
    <source>
        <dbReference type="RuleBase" id="RU004466"/>
    </source>
</evidence>
<feature type="region of interest" description="Disordered" evidence="7">
    <location>
        <begin position="233"/>
        <end position="252"/>
    </location>
</feature>
<dbReference type="PANTHER" id="PTHR12001:SF69">
    <property type="entry name" value="ALL TRANS-POLYPRENYL-DIPHOSPHATE SYNTHASE PDSS1"/>
    <property type="match status" value="1"/>
</dbReference>
<name>A0A0X3US85_9ACTN</name>
<dbReference type="Proteomes" id="UP000053923">
    <property type="component" value="Unassembled WGS sequence"/>
</dbReference>
<evidence type="ECO:0000256" key="4">
    <source>
        <dbReference type="ARBA" id="ARBA00022723"/>
    </source>
</evidence>
<dbReference type="InterPro" id="IPR000092">
    <property type="entry name" value="Polyprenyl_synt"/>
</dbReference>
<proteinExistence type="inferred from homology"/>
<dbReference type="GO" id="GO:0046872">
    <property type="term" value="F:metal ion binding"/>
    <property type="evidence" value="ECO:0007669"/>
    <property type="project" value="UniProtKB-KW"/>
</dbReference>
<dbReference type="EMBL" id="LLZG01000153">
    <property type="protein sequence ID" value="KUL35451.1"/>
    <property type="molecule type" value="Genomic_DNA"/>
</dbReference>
<keyword evidence="5" id="KW-0460">Magnesium</keyword>
<evidence type="ECO:0000256" key="3">
    <source>
        <dbReference type="ARBA" id="ARBA00022679"/>
    </source>
</evidence>
<evidence type="ECO:0000256" key="5">
    <source>
        <dbReference type="ARBA" id="ARBA00022842"/>
    </source>
</evidence>
<evidence type="ECO:0000256" key="7">
    <source>
        <dbReference type="SAM" id="MobiDB-lite"/>
    </source>
</evidence>
<evidence type="ECO:0008006" key="10">
    <source>
        <dbReference type="Google" id="ProtNLM"/>
    </source>
</evidence>
<evidence type="ECO:0000313" key="8">
    <source>
        <dbReference type="EMBL" id="KUL35451.1"/>
    </source>
</evidence>
<dbReference type="Gene3D" id="1.10.600.10">
    <property type="entry name" value="Farnesyl Diphosphate Synthase"/>
    <property type="match status" value="1"/>
</dbReference>